<dbReference type="Gene3D" id="2.30.29.30">
    <property type="entry name" value="Pleckstrin-homology domain (PH domain)/Phosphotyrosine-binding domain (PTB)"/>
    <property type="match status" value="1"/>
</dbReference>
<proteinExistence type="predicted"/>
<feature type="region of interest" description="Disordered" evidence="2">
    <location>
        <begin position="508"/>
        <end position="536"/>
    </location>
</feature>
<dbReference type="SUPFAM" id="SSF48065">
    <property type="entry name" value="DBL homology domain (DH-domain)"/>
    <property type="match status" value="1"/>
</dbReference>
<evidence type="ECO:0000256" key="2">
    <source>
        <dbReference type="SAM" id="MobiDB-lite"/>
    </source>
</evidence>
<organism evidence="5 6">
    <name type="scientific">Cylicocyclus nassatus</name>
    <name type="common">Nematode worm</name>
    <dbReference type="NCBI Taxonomy" id="53992"/>
    <lineage>
        <taxon>Eukaryota</taxon>
        <taxon>Metazoa</taxon>
        <taxon>Ecdysozoa</taxon>
        <taxon>Nematoda</taxon>
        <taxon>Chromadorea</taxon>
        <taxon>Rhabditida</taxon>
        <taxon>Rhabditina</taxon>
        <taxon>Rhabditomorpha</taxon>
        <taxon>Strongyloidea</taxon>
        <taxon>Strongylidae</taxon>
        <taxon>Cylicocyclus</taxon>
    </lineage>
</organism>
<feature type="coiled-coil region" evidence="1">
    <location>
        <begin position="179"/>
        <end position="210"/>
    </location>
</feature>
<comment type="caution">
    <text evidence="5">The sequence shown here is derived from an EMBL/GenBank/DDBJ whole genome shotgun (WGS) entry which is preliminary data.</text>
</comment>
<dbReference type="Pfam" id="PF00621">
    <property type="entry name" value="RhoGEF"/>
    <property type="match status" value="1"/>
</dbReference>
<reference evidence="5" key="1">
    <citation type="submission" date="2023-07" db="EMBL/GenBank/DDBJ databases">
        <authorList>
            <consortium name="CYATHOMIX"/>
        </authorList>
    </citation>
    <scope>NUCLEOTIDE SEQUENCE</scope>
    <source>
        <strain evidence="5">N/A</strain>
    </source>
</reference>
<dbReference type="InterPro" id="IPR055230">
    <property type="entry name" value="PH_Tiam1/2"/>
</dbReference>
<dbReference type="Gene3D" id="1.20.900.10">
    <property type="entry name" value="Dbl homology (DH) domain"/>
    <property type="match status" value="1"/>
</dbReference>
<dbReference type="InterPro" id="IPR043537">
    <property type="entry name" value="Tiam1/Tiam2/Sif"/>
</dbReference>
<dbReference type="CDD" id="cd00160">
    <property type="entry name" value="RhoGEF"/>
    <property type="match status" value="1"/>
</dbReference>
<dbReference type="PANTHER" id="PTHR46001">
    <property type="entry name" value="TIAM (MAMMALIAN TUMOR INVASION AND METASTASIS FACTOR) HOMOLOG"/>
    <property type="match status" value="1"/>
</dbReference>
<dbReference type="SMART" id="SM00325">
    <property type="entry name" value="RhoGEF"/>
    <property type="match status" value="1"/>
</dbReference>
<feature type="domain" description="PDZ" evidence="4">
    <location>
        <begin position="66"/>
        <end position="145"/>
    </location>
</feature>
<dbReference type="InterPro" id="IPR011993">
    <property type="entry name" value="PH-like_dom_sf"/>
</dbReference>
<feature type="region of interest" description="Disordered" evidence="2">
    <location>
        <begin position="142"/>
        <end position="168"/>
    </location>
</feature>
<dbReference type="PANTHER" id="PTHR46001:SF3">
    <property type="entry name" value="PROTEIN STILL LIFE, ISOFORM SIF TYPE 1"/>
    <property type="match status" value="1"/>
</dbReference>
<keyword evidence="1" id="KW-0175">Coiled coil</keyword>
<sequence length="536" mass="61109">MSCPSSSSDSIFRIELPNGKTTVISHGNQDAKQLLEKVCIKLAVQPDFFELIRGPDGGWKLSMREEYEVEKRHAKLGLTIYAYNDNGVIKAEVRGVTPYAPEGADIGDVVISVDGKLISQVASAADVERLLTEGRLIRLRKARKPTKSGTDSVRMPVQEKPRPPKPCTQSEIAVTDEARRKAEEKLLRSIEELLQTEKKYVDDLKEMIDRYLTIPSVREIMESALRLQKMQMSFLDSLEEALGDIGNGDKSARPLVRDAIIRVCALFVNRCGDFKVYAEYAAAYLRLLQELPSRKDMLASLEAANKSKEQHCSYESRMIKPVQRVVQYPLLLRAIQSCCEPDTLQAKQVQVALQKMQTLAEYVNEMQRVHEQYAPNIDALRRQNEVMFREKGLRIDIRDLLLFAHIQWLNTEKYMQDYVIFVFQTLILLLPRTARRECKNKWMRVLPIAEIVVEDDRKDEPVLSIIHAPCKDTDKPSNQETVYHVACCQLSLKHQLARSIRKARTNLIRETRRPLSGSSQSDGGYGSDPMKDRKSS</sequence>
<keyword evidence="6" id="KW-1185">Reference proteome</keyword>
<dbReference type="GO" id="GO:0007264">
    <property type="term" value="P:small GTPase-mediated signal transduction"/>
    <property type="evidence" value="ECO:0007669"/>
    <property type="project" value="InterPro"/>
</dbReference>
<name>A0AA36M0D5_CYLNA</name>
<accession>A0AA36M0D5</accession>
<dbReference type="AlphaFoldDB" id="A0AA36M0D5"/>
<dbReference type="PROSITE" id="PS50010">
    <property type="entry name" value="DH_2"/>
    <property type="match status" value="1"/>
</dbReference>
<gene>
    <name evidence="5" type="ORF">CYNAS_LOCUS6977</name>
</gene>
<dbReference type="PROSITE" id="PS50106">
    <property type="entry name" value="PDZ"/>
    <property type="match status" value="1"/>
</dbReference>
<evidence type="ECO:0000313" key="5">
    <source>
        <dbReference type="EMBL" id="CAJ0594994.1"/>
    </source>
</evidence>
<dbReference type="Proteomes" id="UP001176961">
    <property type="component" value="Unassembled WGS sequence"/>
</dbReference>
<dbReference type="InterPro" id="IPR001478">
    <property type="entry name" value="PDZ"/>
</dbReference>
<evidence type="ECO:0000259" key="4">
    <source>
        <dbReference type="PROSITE" id="PS50106"/>
    </source>
</evidence>
<dbReference type="Pfam" id="PF23014">
    <property type="entry name" value="PH_Tiam1"/>
    <property type="match status" value="1"/>
</dbReference>
<dbReference type="InterPro" id="IPR035899">
    <property type="entry name" value="DBL_dom_sf"/>
</dbReference>
<evidence type="ECO:0000313" key="6">
    <source>
        <dbReference type="Proteomes" id="UP001176961"/>
    </source>
</evidence>
<protein>
    <recommendedName>
        <fullName evidence="7">DH domain-containing protein</fullName>
    </recommendedName>
</protein>
<dbReference type="GO" id="GO:0005085">
    <property type="term" value="F:guanyl-nucleotide exchange factor activity"/>
    <property type="evidence" value="ECO:0007669"/>
    <property type="project" value="InterPro"/>
</dbReference>
<feature type="domain" description="DH" evidence="3">
    <location>
        <begin position="185"/>
        <end position="366"/>
    </location>
</feature>
<evidence type="ECO:0000256" key="1">
    <source>
        <dbReference type="SAM" id="Coils"/>
    </source>
</evidence>
<dbReference type="InterPro" id="IPR000219">
    <property type="entry name" value="DH_dom"/>
</dbReference>
<dbReference type="EMBL" id="CATQJL010000112">
    <property type="protein sequence ID" value="CAJ0594994.1"/>
    <property type="molecule type" value="Genomic_DNA"/>
</dbReference>
<evidence type="ECO:0000259" key="3">
    <source>
        <dbReference type="PROSITE" id="PS50010"/>
    </source>
</evidence>
<evidence type="ECO:0008006" key="7">
    <source>
        <dbReference type="Google" id="ProtNLM"/>
    </source>
</evidence>